<feature type="transmembrane region" description="Helical" evidence="10">
    <location>
        <begin position="345"/>
        <end position="364"/>
    </location>
</feature>
<evidence type="ECO:0000256" key="1">
    <source>
        <dbReference type="ARBA" id="ARBA00004429"/>
    </source>
</evidence>
<keyword evidence="3" id="KW-0813">Transport</keyword>
<evidence type="ECO:0000313" key="11">
    <source>
        <dbReference type="EMBL" id="RBP53358.1"/>
    </source>
</evidence>
<evidence type="ECO:0000256" key="5">
    <source>
        <dbReference type="ARBA" id="ARBA00022519"/>
    </source>
</evidence>
<evidence type="ECO:0000256" key="3">
    <source>
        <dbReference type="ARBA" id="ARBA00022448"/>
    </source>
</evidence>
<proteinExistence type="inferred from homology"/>
<keyword evidence="4" id="KW-1003">Cell membrane</keyword>
<accession>A0A395JUX2</accession>
<evidence type="ECO:0000256" key="8">
    <source>
        <dbReference type="ARBA" id="ARBA00022989"/>
    </source>
</evidence>
<dbReference type="FunCoup" id="A0A395JUX2">
    <property type="interactions" value="118"/>
</dbReference>
<comment type="similarity">
    <text evidence="2">Belongs to the amino acid/polyamine transporter 2 family. Mtr/TnaB/TyrP permease subfamily.</text>
</comment>
<keyword evidence="5" id="KW-0997">Cell inner membrane</keyword>
<feature type="transmembrane region" description="Helical" evidence="10">
    <location>
        <begin position="7"/>
        <end position="29"/>
    </location>
</feature>
<feature type="transmembrane region" description="Helical" evidence="10">
    <location>
        <begin position="35"/>
        <end position="54"/>
    </location>
</feature>
<feature type="transmembrane region" description="Helical" evidence="10">
    <location>
        <begin position="190"/>
        <end position="214"/>
    </location>
</feature>
<dbReference type="Pfam" id="PF03222">
    <property type="entry name" value="Trp_Tyr_perm"/>
    <property type="match status" value="1"/>
</dbReference>
<dbReference type="PRINTS" id="PR00166">
    <property type="entry name" value="AROAAPRMEASE"/>
</dbReference>
<dbReference type="InterPro" id="IPR013061">
    <property type="entry name" value="Trp/try_permease_CS"/>
</dbReference>
<name>A0A395JUX2_9GAMM</name>
<dbReference type="GO" id="GO:0005886">
    <property type="term" value="C:plasma membrane"/>
    <property type="evidence" value="ECO:0007669"/>
    <property type="project" value="UniProtKB-SubCell"/>
</dbReference>
<reference evidence="11 12" key="1">
    <citation type="submission" date="2018-06" db="EMBL/GenBank/DDBJ databases">
        <title>Genomic Encyclopedia of Type Strains, Phase IV (KMG-IV): sequencing the most valuable type-strain genomes for metagenomic binning, comparative biology and taxonomic classification.</title>
        <authorList>
            <person name="Goeker M."/>
        </authorList>
    </citation>
    <scope>NUCLEOTIDE SEQUENCE [LARGE SCALE GENOMIC DNA]</scope>
    <source>
        <strain evidence="11 12">DSM 24032</strain>
    </source>
</reference>
<dbReference type="Gene3D" id="1.20.1740.10">
    <property type="entry name" value="Amino acid/polyamine transporter I"/>
    <property type="match status" value="1"/>
</dbReference>
<feature type="transmembrane region" description="Helical" evidence="10">
    <location>
        <begin position="376"/>
        <end position="400"/>
    </location>
</feature>
<dbReference type="OrthoDB" id="18749at2"/>
<dbReference type="PANTHER" id="PTHR46997:SF2">
    <property type="entry name" value="TYROSINE-SPECIFIC TRANSPORT SYSTEM"/>
    <property type="match status" value="1"/>
</dbReference>
<organism evidence="11 12">
    <name type="scientific">Arenicella xantha</name>
    <dbReference type="NCBI Taxonomy" id="644221"/>
    <lineage>
        <taxon>Bacteria</taxon>
        <taxon>Pseudomonadati</taxon>
        <taxon>Pseudomonadota</taxon>
        <taxon>Gammaproteobacteria</taxon>
        <taxon>Arenicellales</taxon>
        <taxon>Arenicellaceae</taxon>
        <taxon>Arenicella</taxon>
    </lineage>
</organism>
<comment type="caution">
    <text evidence="11">The sequence shown here is derived from an EMBL/GenBank/DDBJ whole genome shotgun (WGS) entry which is preliminary data.</text>
</comment>
<evidence type="ECO:0000256" key="4">
    <source>
        <dbReference type="ARBA" id="ARBA00022475"/>
    </source>
</evidence>
<keyword evidence="9 10" id="KW-0472">Membrane</keyword>
<dbReference type="RefSeq" id="WP_113952936.1">
    <property type="nucleotide sequence ID" value="NZ_QNRT01000001.1"/>
</dbReference>
<dbReference type="AlphaFoldDB" id="A0A395JUX2"/>
<feature type="transmembrane region" description="Helical" evidence="10">
    <location>
        <begin position="322"/>
        <end position="339"/>
    </location>
</feature>
<sequence>MKLSEKPIWHGVALVVGGAIGAGMFALPIVSSGMWFNWAVLAMLFVWGITYLAARLLADVNMLFPAGTSFYTLTKRVLGQGLAWSNSVSIAFILFILLYAYMTAGASITEHLLQTFGRDVPSLPRRSLSLVFALVLALLVSMGTTLVSRISSVLLVGMVVAFASANYSLLDHVQLARLDVGQLSPELFNYSWAALPVLVTAFACGGLVPSLVKYYPERPKAVVNSLFYGTLLVLVVYVLWLLITFGALPRSAYLPVIEQGGNVGDLVAAIRSESSTGPAGAALAWFSRFAIVTSFLSIGLSLFHFVGDLLHWQAGIAGRFKTGLVTFVPPALLSFIFPYGFVSAIGYAGLMVAFSFFVLPALMHGRRFGWSAASRLVVAAGLLIALLKVLSMLSLLPVYAA</sequence>
<gene>
    <name evidence="11" type="ORF">DFR28_101744</name>
</gene>
<feature type="transmembrane region" description="Helical" evidence="10">
    <location>
        <begin position="153"/>
        <end position="170"/>
    </location>
</feature>
<feature type="transmembrane region" description="Helical" evidence="10">
    <location>
        <begin position="83"/>
        <end position="108"/>
    </location>
</feature>
<keyword evidence="8 10" id="KW-1133">Transmembrane helix</keyword>
<evidence type="ECO:0000313" key="12">
    <source>
        <dbReference type="Proteomes" id="UP000253083"/>
    </source>
</evidence>
<dbReference type="GO" id="GO:0015173">
    <property type="term" value="F:aromatic amino acid transmembrane transporter activity"/>
    <property type="evidence" value="ECO:0007669"/>
    <property type="project" value="InterPro"/>
</dbReference>
<dbReference type="InterPro" id="IPR018227">
    <property type="entry name" value="Amino_acid_transport_2"/>
</dbReference>
<dbReference type="PROSITE" id="PS00594">
    <property type="entry name" value="AROMATIC_AA_PERMEASE_1"/>
    <property type="match status" value="1"/>
</dbReference>
<feature type="transmembrane region" description="Helical" evidence="10">
    <location>
        <begin position="128"/>
        <end position="146"/>
    </location>
</feature>
<comment type="subcellular location">
    <subcellularLocation>
        <location evidence="1">Cell inner membrane</location>
        <topology evidence="1">Multi-pass membrane protein</topology>
    </subcellularLocation>
</comment>
<keyword evidence="7" id="KW-0029">Amino-acid transport</keyword>
<keyword evidence="6 10" id="KW-0812">Transmembrane</keyword>
<evidence type="ECO:0000256" key="7">
    <source>
        <dbReference type="ARBA" id="ARBA00022970"/>
    </source>
</evidence>
<keyword evidence="12" id="KW-1185">Reference proteome</keyword>
<evidence type="ECO:0000256" key="9">
    <source>
        <dbReference type="ARBA" id="ARBA00023136"/>
    </source>
</evidence>
<dbReference type="EMBL" id="QNRT01000001">
    <property type="protein sequence ID" value="RBP53358.1"/>
    <property type="molecule type" value="Genomic_DNA"/>
</dbReference>
<dbReference type="InterPro" id="IPR013059">
    <property type="entry name" value="Trp_tyr_transpt"/>
</dbReference>
<feature type="transmembrane region" description="Helical" evidence="10">
    <location>
        <begin position="285"/>
        <end position="310"/>
    </location>
</feature>
<dbReference type="Proteomes" id="UP000253083">
    <property type="component" value="Unassembled WGS sequence"/>
</dbReference>
<feature type="transmembrane region" description="Helical" evidence="10">
    <location>
        <begin position="226"/>
        <end position="248"/>
    </location>
</feature>
<evidence type="ECO:0000256" key="6">
    <source>
        <dbReference type="ARBA" id="ARBA00022692"/>
    </source>
</evidence>
<evidence type="ECO:0000256" key="10">
    <source>
        <dbReference type="SAM" id="Phobius"/>
    </source>
</evidence>
<dbReference type="InParanoid" id="A0A395JUX2"/>
<evidence type="ECO:0000256" key="2">
    <source>
        <dbReference type="ARBA" id="ARBA00005452"/>
    </source>
</evidence>
<dbReference type="PANTHER" id="PTHR46997">
    <property type="entry name" value="LOW AFFINITY TRYPTOPHAN PERMEASE-RELATED"/>
    <property type="match status" value="1"/>
</dbReference>
<dbReference type="GO" id="GO:0003333">
    <property type="term" value="P:amino acid transmembrane transport"/>
    <property type="evidence" value="ECO:0007669"/>
    <property type="project" value="InterPro"/>
</dbReference>
<protein>
    <submittedName>
        <fullName evidence="11">Tryptophan-specific transport protein</fullName>
    </submittedName>
</protein>